<dbReference type="GO" id="GO:0031267">
    <property type="term" value="F:small GTPase binding"/>
    <property type="evidence" value="ECO:0007669"/>
    <property type="project" value="InterPro"/>
</dbReference>
<dbReference type="PANTHER" id="PTHR10997">
    <property type="entry name" value="IMPORTIN-7, 8, 11"/>
    <property type="match status" value="1"/>
</dbReference>
<dbReference type="AlphaFoldDB" id="A0A875S4E8"/>
<protein>
    <recommendedName>
        <fullName evidence="5">Importin N-terminal domain-containing protein</fullName>
    </recommendedName>
</protein>
<dbReference type="EMBL" id="CP064814">
    <property type="protein sequence ID" value="QPG75783.1"/>
    <property type="molecule type" value="Genomic_DNA"/>
</dbReference>
<keyword evidence="2" id="KW-0813">Transport</keyword>
<evidence type="ECO:0000256" key="2">
    <source>
        <dbReference type="ARBA" id="ARBA00022448"/>
    </source>
</evidence>
<evidence type="ECO:0000256" key="3">
    <source>
        <dbReference type="ARBA" id="ARBA00023242"/>
    </source>
</evidence>
<accession>A0A875S4E8</accession>
<sequence>MDDLLELLVNLMSPDNGLRTRSELQFKHMIESDPDSSLYNLAQVGLNHSVDATVRLASILHLKRYTPKYWSAAFDKYVGPKTTNQHVKQTVRDALFTLLADDSSKIRSAAAYAMVQIAVVDYPDEWPDLLNKLYDSIINKRDNTSAVLGSLSALHQLFDDLITDEQFFQGGLAVEMMKTCEIMLTSDAYTIDVKVATLPLVKSIIDMLEDSAYYEDSQRRNFINTVIPKMLELLSGLSLQITASPTSFLGNIMLWDFKSKLYECLNALVNSFSKFLKSKGSSLIDVVTADLSKEQPLYNSLCCNNQVSTESLVESAFSDLELFRHTEKEGATPVDIVVATIRSQVEFLQSLLELQPLERSEKLSVLIDLFTKLNFLTSDKAADYQSDFNEFVTDETDLSIAATVRSSLIGFFTELNGQDNALAIDILVRQLTSHPNEPQVLESLTVLLTCSFDNDTEIATQPSFSLKDLFDFITSCIDDIFHRPDNFSEILLANFVILLPKFLMKYSQNNANLRSLAVPSLKRTISYLDNIDGNSDDYQLLKSALVISFQYYNQFIRTKEFDNEIQFKMMGIINQLKDDSEEDTNIMTLEAFTVLISIDNKALSSSDDAFLLILAIGYKDCSNFSLNTPTLECISDLIKNLPLENYMTLSSKVLVLLIPIISHCSGEYSAEVDLTLQILAEYVKGPNDDFKLPHDFFEYVFSPICKFILRSEDDHLLQSASTAFNEIVRRSSCEIDRYGDAESGDTGNEMLLRIVAKFLKPGVSDQAIVNLGSLIVLIIDNFSGSDLIKRYFSDMLRGVTVRLLSSKEVPTIENMILIFNKLMTASPSQTLQFLKSFNLGGHDFSSALAEILPTWFQAFEVMRGYDKILDNIRAFSELLKLNDPILATIQVKGDLLPNQIPDDVILTRSMTKNIELKYQSIPADAKVIRLLVKELRFQLQSIRQEDNDVIAGAQTLVRKEVASAKEDTTEEEEEEEEESDWEDLDDVKAPSFSELQQYVEGENIDEGYLKRSGRANSDIKNYLVDFFKDCFVGKVTRFQEIYTHYLHGNDKKLLTESLVSS</sequence>
<dbReference type="InterPro" id="IPR001494">
    <property type="entry name" value="Importin-beta_N"/>
</dbReference>
<evidence type="ECO:0000259" key="5">
    <source>
        <dbReference type="PROSITE" id="PS50166"/>
    </source>
</evidence>
<evidence type="ECO:0000256" key="1">
    <source>
        <dbReference type="ARBA" id="ARBA00004123"/>
    </source>
</evidence>
<keyword evidence="3" id="KW-0539">Nucleus</keyword>
<dbReference type="GO" id="GO:0005635">
    <property type="term" value="C:nuclear envelope"/>
    <property type="evidence" value="ECO:0007669"/>
    <property type="project" value="TreeGrafter"/>
</dbReference>
<dbReference type="RefSeq" id="XP_038779348.1">
    <property type="nucleotide sequence ID" value="XM_038923420.1"/>
</dbReference>
<evidence type="ECO:0000256" key="4">
    <source>
        <dbReference type="SAM" id="MobiDB-lite"/>
    </source>
</evidence>
<dbReference type="PROSITE" id="PS50166">
    <property type="entry name" value="IMPORTIN_B_NT"/>
    <property type="match status" value="1"/>
</dbReference>
<feature type="compositionally biased region" description="Acidic residues" evidence="4">
    <location>
        <begin position="968"/>
        <end position="984"/>
    </location>
</feature>
<dbReference type="InterPro" id="IPR011989">
    <property type="entry name" value="ARM-like"/>
</dbReference>
<proteinExistence type="predicted"/>
<evidence type="ECO:0000313" key="7">
    <source>
        <dbReference type="Proteomes" id="UP000662931"/>
    </source>
</evidence>
<feature type="domain" description="Importin N-terminal" evidence="5">
    <location>
        <begin position="22"/>
        <end position="101"/>
    </location>
</feature>
<organism evidence="6 7">
    <name type="scientific">Eeniella nana</name>
    <name type="common">Yeast</name>
    <name type="synonym">Brettanomyces nanus</name>
    <dbReference type="NCBI Taxonomy" id="13502"/>
    <lineage>
        <taxon>Eukaryota</taxon>
        <taxon>Fungi</taxon>
        <taxon>Dikarya</taxon>
        <taxon>Ascomycota</taxon>
        <taxon>Saccharomycotina</taxon>
        <taxon>Pichiomycetes</taxon>
        <taxon>Pichiales</taxon>
        <taxon>Pichiaceae</taxon>
        <taxon>Brettanomyces</taxon>
    </lineage>
</organism>
<dbReference type="PANTHER" id="PTHR10997:SF9">
    <property type="entry name" value="IMPORTIN-9"/>
    <property type="match status" value="1"/>
</dbReference>
<dbReference type="GO" id="GO:0005829">
    <property type="term" value="C:cytosol"/>
    <property type="evidence" value="ECO:0007669"/>
    <property type="project" value="TreeGrafter"/>
</dbReference>
<dbReference type="OrthoDB" id="431626at2759"/>
<reference evidence="6" key="1">
    <citation type="submission" date="2020-10" db="EMBL/GenBank/DDBJ databases">
        <authorList>
            <person name="Roach M.J.R."/>
        </authorList>
    </citation>
    <scope>NUCLEOTIDE SEQUENCE</scope>
    <source>
        <strain evidence="6">CBS 1945</strain>
    </source>
</reference>
<gene>
    <name evidence="6" type="ORF">FOA43_003144</name>
</gene>
<comment type="subcellular location">
    <subcellularLocation>
        <location evidence="1">Nucleus</location>
    </subcellularLocation>
</comment>
<evidence type="ECO:0000313" key="6">
    <source>
        <dbReference type="EMBL" id="QPG75783.1"/>
    </source>
</evidence>
<name>A0A875S4E8_EENNA</name>
<feature type="region of interest" description="Disordered" evidence="4">
    <location>
        <begin position="961"/>
        <end position="984"/>
    </location>
</feature>
<dbReference type="Proteomes" id="UP000662931">
    <property type="component" value="Chromosome 3"/>
</dbReference>
<keyword evidence="7" id="KW-1185">Reference proteome</keyword>
<dbReference type="GO" id="GO:0006606">
    <property type="term" value="P:protein import into nucleus"/>
    <property type="evidence" value="ECO:0007669"/>
    <property type="project" value="TreeGrafter"/>
</dbReference>
<dbReference type="SUPFAM" id="SSF48371">
    <property type="entry name" value="ARM repeat"/>
    <property type="match status" value="1"/>
</dbReference>
<dbReference type="KEGG" id="bnn:FOA43_003144"/>
<dbReference type="InterPro" id="IPR016024">
    <property type="entry name" value="ARM-type_fold"/>
</dbReference>
<dbReference type="Gene3D" id="1.25.10.10">
    <property type="entry name" value="Leucine-rich Repeat Variant"/>
    <property type="match status" value="1"/>
</dbReference>
<dbReference type="GeneID" id="62196545"/>